<sequence length="204" mass="21800">MSLNVFYRTFIAAKMSAEGRDFGPIRRLLVPERRLSNALKPAEAAGVVGLKIAETLPAGRGSPHGCGLRAVIYKDVSSARPDSLTASVEGTAQRRFWLAGARGYRGRRRWAAPCALPALWGTWGRETAGERNILRSKKISSAAATAKPHVTTMGCNILRSKKISSAAATTKPHVTTMGCNILRSKKISAAAATAKPQRARPAPP</sequence>
<dbReference type="AlphaFoldDB" id="A0ABD7QK39"/>
<comment type="caution">
    <text evidence="1">The sequence shown here is derived from an EMBL/GenBank/DDBJ whole genome shotgun (WGS) entry which is preliminary data.</text>
</comment>
<evidence type="ECO:0000313" key="1">
    <source>
        <dbReference type="EMBL" id="TCQ74222.1"/>
    </source>
</evidence>
<accession>A0ABD7QK39</accession>
<reference evidence="1 2" key="1">
    <citation type="submission" date="2019-03" db="EMBL/GenBank/DDBJ databases">
        <title>Genomic analyses of the natural microbiome of Caenorhabditis elegans.</title>
        <authorList>
            <person name="Samuel B."/>
        </authorList>
    </citation>
    <scope>NUCLEOTIDE SEQUENCE [LARGE SCALE GENOMIC DNA]</scope>
    <source>
        <strain evidence="1 2">JUb54</strain>
    </source>
</reference>
<organism evidence="1 2">
    <name type="scientific">Raoultella ornithinolytica</name>
    <name type="common">Klebsiella ornithinolytica</name>
    <dbReference type="NCBI Taxonomy" id="54291"/>
    <lineage>
        <taxon>Bacteria</taxon>
        <taxon>Pseudomonadati</taxon>
        <taxon>Pseudomonadota</taxon>
        <taxon>Gammaproteobacteria</taxon>
        <taxon>Enterobacterales</taxon>
        <taxon>Enterobacteriaceae</taxon>
        <taxon>Klebsiella/Raoultella group</taxon>
        <taxon>Raoultella</taxon>
    </lineage>
</organism>
<dbReference type="Proteomes" id="UP000295263">
    <property type="component" value="Unassembled WGS sequence"/>
</dbReference>
<protein>
    <submittedName>
        <fullName evidence="1">Uncharacterized protein</fullName>
    </submittedName>
</protein>
<dbReference type="EMBL" id="SLYQ01000003">
    <property type="protein sequence ID" value="TCQ74222.1"/>
    <property type="molecule type" value="Genomic_DNA"/>
</dbReference>
<evidence type="ECO:0000313" key="2">
    <source>
        <dbReference type="Proteomes" id="UP000295263"/>
    </source>
</evidence>
<proteinExistence type="predicted"/>
<name>A0ABD7QK39_RAOOR</name>
<gene>
    <name evidence="1" type="ORF">EC841_103408</name>
</gene>